<protein>
    <submittedName>
        <fullName evidence="6">LysR family transcriptional regulator</fullName>
    </submittedName>
</protein>
<name>A0A6V8N987_9BACT</name>
<dbReference type="InterPro" id="IPR000847">
    <property type="entry name" value="LysR_HTH_N"/>
</dbReference>
<keyword evidence="7" id="KW-1185">Reference proteome</keyword>
<comment type="caution">
    <text evidence="6">The sequence shown here is derived from an EMBL/GenBank/DDBJ whole genome shotgun (WGS) entry which is preliminary data.</text>
</comment>
<dbReference type="SUPFAM" id="SSF46785">
    <property type="entry name" value="Winged helix' DNA-binding domain"/>
    <property type="match status" value="1"/>
</dbReference>
<dbReference type="EMBL" id="BLXZ01000003">
    <property type="protein sequence ID" value="GFO67829.1"/>
    <property type="molecule type" value="Genomic_DNA"/>
</dbReference>
<keyword evidence="4" id="KW-0804">Transcription</keyword>
<dbReference type="PROSITE" id="PS50931">
    <property type="entry name" value="HTH_LYSR"/>
    <property type="match status" value="1"/>
</dbReference>
<dbReference type="InterPro" id="IPR005119">
    <property type="entry name" value="LysR_subst-bd"/>
</dbReference>
<organism evidence="6 7">
    <name type="scientific">Geomonas limicola</name>
    <dbReference type="NCBI Taxonomy" id="2740186"/>
    <lineage>
        <taxon>Bacteria</taxon>
        <taxon>Pseudomonadati</taxon>
        <taxon>Thermodesulfobacteriota</taxon>
        <taxon>Desulfuromonadia</taxon>
        <taxon>Geobacterales</taxon>
        <taxon>Geobacteraceae</taxon>
        <taxon>Geomonas</taxon>
    </lineage>
</organism>
<sequence length="321" mass="35789">MDIEYLRTIIAVLREKSFSKAATSLNVTQSAVSHRVKFLEDNFGCRLIDRSGTELIPTDMGLRFLKKAERIVQLEDDLIQDVANPGTVRKLSIGSTVAFAVSHMSKIMNTFLLSHSDGANFKILVQHPKALLDGLKGGLFDITVIEHNGNLDFAGLKTFELPDDEMIFISKANPDLAQYNSPLSWLLDNRIITRVEGCSCRDMLSENLRKCSLQLSDFKGAIVCDDLKFTIESVLAGQGVAFVSKALVKEYLDKGLLHGHCIEGFNHFRKMTVAIKQEKSSDEKIRSLLGTIVDIVKITAISPFFWLPVLQDYEHLVSLAL</sequence>
<dbReference type="GO" id="GO:0003700">
    <property type="term" value="F:DNA-binding transcription factor activity"/>
    <property type="evidence" value="ECO:0007669"/>
    <property type="project" value="InterPro"/>
</dbReference>
<proteinExistence type="inferred from homology"/>
<gene>
    <name evidence="6" type="ORF">GMLC_14080</name>
</gene>
<dbReference type="Proteomes" id="UP000587586">
    <property type="component" value="Unassembled WGS sequence"/>
</dbReference>
<evidence type="ECO:0000256" key="2">
    <source>
        <dbReference type="ARBA" id="ARBA00023015"/>
    </source>
</evidence>
<dbReference type="PANTHER" id="PTHR30126:SF91">
    <property type="entry name" value="LYSR FAMILY TRANSCRIPTIONAL REGULATOR"/>
    <property type="match status" value="1"/>
</dbReference>
<accession>A0A6V8N987</accession>
<evidence type="ECO:0000313" key="6">
    <source>
        <dbReference type="EMBL" id="GFO67829.1"/>
    </source>
</evidence>
<evidence type="ECO:0000256" key="4">
    <source>
        <dbReference type="ARBA" id="ARBA00023163"/>
    </source>
</evidence>
<evidence type="ECO:0000259" key="5">
    <source>
        <dbReference type="PROSITE" id="PS50931"/>
    </source>
</evidence>
<dbReference type="PANTHER" id="PTHR30126">
    <property type="entry name" value="HTH-TYPE TRANSCRIPTIONAL REGULATOR"/>
    <property type="match status" value="1"/>
</dbReference>
<dbReference type="PRINTS" id="PR00039">
    <property type="entry name" value="HTHLYSR"/>
</dbReference>
<evidence type="ECO:0000313" key="7">
    <source>
        <dbReference type="Proteomes" id="UP000587586"/>
    </source>
</evidence>
<dbReference type="FunFam" id="1.10.10.10:FF:000001">
    <property type="entry name" value="LysR family transcriptional regulator"/>
    <property type="match status" value="1"/>
</dbReference>
<dbReference type="AlphaFoldDB" id="A0A6V8N987"/>
<reference evidence="7" key="1">
    <citation type="submission" date="2020-06" db="EMBL/GenBank/DDBJ databases">
        <title>Draft genomic sequecing of Geomonas sp. Red745.</title>
        <authorList>
            <person name="Itoh H."/>
            <person name="Xu Z.X."/>
            <person name="Ushijima N."/>
            <person name="Masuda Y."/>
            <person name="Shiratori Y."/>
            <person name="Senoo K."/>
        </authorList>
    </citation>
    <scope>NUCLEOTIDE SEQUENCE [LARGE SCALE GENOMIC DNA]</scope>
    <source>
        <strain evidence="7">Red745</strain>
    </source>
</reference>
<dbReference type="Gene3D" id="1.10.10.10">
    <property type="entry name" value="Winged helix-like DNA-binding domain superfamily/Winged helix DNA-binding domain"/>
    <property type="match status" value="1"/>
</dbReference>
<keyword evidence="3" id="KW-0238">DNA-binding</keyword>
<evidence type="ECO:0000256" key="1">
    <source>
        <dbReference type="ARBA" id="ARBA00009437"/>
    </source>
</evidence>
<dbReference type="NCBIfam" id="NF041036">
    <property type="entry name" value="decaheme_TF"/>
    <property type="match status" value="1"/>
</dbReference>
<dbReference type="Pfam" id="PF00126">
    <property type="entry name" value="HTH_1"/>
    <property type="match status" value="1"/>
</dbReference>
<dbReference type="CDD" id="cd05466">
    <property type="entry name" value="PBP2_LTTR_substrate"/>
    <property type="match status" value="1"/>
</dbReference>
<dbReference type="Pfam" id="PF03466">
    <property type="entry name" value="LysR_substrate"/>
    <property type="match status" value="1"/>
</dbReference>
<dbReference type="InterPro" id="IPR036390">
    <property type="entry name" value="WH_DNA-bd_sf"/>
</dbReference>
<comment type="similarity">
    <text evidence="1">Belongs to the LysR transcriptional regulatory family.</text>
</comment>
<dbReference type="SUPFAM" id="SSF53850">
    <property type="entry name" value="Periplasmic binding protein-like II"/>
    <property type="match status" value="1"/>
</dbReference>
<dbReference type="InterPro" id="IPR036388">
    <property type="entry name" value="WH-like_DNA-bd_sf"/>
</dbReference>
<dbReference type="RefSeq" id="WP_183360374.1">
    <property type="nucleotide sequence ID" value="NZ_BLXZ01000003.1"/>
</dbReference>
<dbReference type="GO" id="GO:0000976">
    <property type="term" value="F:transcription cis-regulatory region binding"/>
    <property type="evidence" value="ECO:0007669"/>
    <property type="project" value="TreeGrafter"/>
</dbReference>
<dbReference type="Gene3D" id="3.40.190.290">
    <property type="match status" value="1"/>
</dbReference>
<evidence type="ECO:0000256" key="3">
    <source>
        <dbReference type="ARBA" id="ARBA00023125"/>
    </source>
</evidence>
<keyword evidence="2" id="KW-0805">Transcription regulation</keyword>
<feature type="domain" description="HTH lysR-type" evidence="5">
    <location>
        <begin position="1"/>
        <end position="58"/>
    </location>
</feature>